<dbReference type="GO" id="GO:0035556">
    <property type="term" value="P:intracellular signal transduction"/>
    <property type="evidence" value="ECO:0007669"/>
    <property type="project" value="InterPro"/>
</dbReference>
<evidence type="ECO:0000256" key="1">
    <source>
        <dbReference type="ARBA" id="ARBA00022737"/>
    </source>
</evidence>
<dbReference type="Pfam" id="PF03607">
    <property type="entry name" value="DCX"/>
    <property type="match status" value="2"/>
</dbReference>
<dbReference type="FunFam" id="3.10.20.230:FF:000011">
    <property type="entry name" value="Doublecortin domain containing 2B"/>
    <property type="match status" value="1"/>
</dbReference>
<evidence type="ECO:0000259" key="3">
    <source>
        <dbReference type="PROSITE" id="PS50309"/>
    </source>
</evidence>
<name>A0A060WTK2_ONCMY</name>
<reference evidence="4" key="2">
    <citation type="submission" date="2014-03" db="EMBL/GenBank/DDBJ databases">
        <authorList>
            <person name="Genoscope - CEA"/>
        </authorList>
    </citation>
    <scope>NUCLEOTIDE SEQUENCE</scope>
</reference>
<proteinExistence type="predicted"/>
<gene>
    <name evidence="4" type="ORF">GSONMT00050615001</name>
</gene>
<protein>
    <recommendedName>
        <fullName evidence="3">Doublecortin domain-containing protein</fullName>
    </recommendedName>
</protein>
<dbReference type="FunFam" id="3.10.20.230:FF:000004">
    <property type="entry name" value="Doublecortin domain containing 2"/>
    <property type="match status" value="1"/>
</dbReference>
<feature type="region of interest" description="Disordered" evidence="2">
    <location>
        <begin position="349"/>
        <end position="426"/>
    </location>
</feature>
<evidence type="ECO:0000256" key="2">
    <source>
        <dbReference type="SAM" id="MobiDB-lite"/>
    </source>
</evidence>
<dbReference type="STRING" id="8022.A0A060WTK2"/>
<evidence type="ECO:0000313" key="5">
    <source>
        <dbReference type="Proteomes" id="UP000193380"/>
    </source>
</evidence>
<evidence type="ECO:0000313" key="4">
    <source>
        <dbReference type="EMBL" id="CDQ67930.1"/>
    </source>
</evidence>
<dbReference type="PROSITE" id="PS50309">
    <property type="entry name" value="DC"/>
    <property type="match status" value="2"/>
</dbReference>
<dbReference type="PaxDb" id="8022-A0A060WTK2"/>
<keyword evidence="1" id="KW-0677">Repeat</keyword>
<dbReference type="SUPFAM" id="SSF89837">
    <property type="entry name" value="Doublecortin (DC)"/>
    <property type="match status" value="2"/>
</dbReference>
<feature type="domain" description="Doublecortin" evidence="3">
    <location>
        <begin position="16"/>
        <end position="99"/>
    </location>
</feature>
<dbReference type="InterPro" id="IPR003533">
    <property type="entry name" value="Doublecortin_dom"/>
</dbReference>
<reference evidence="4" key="1">
    <citation type="journal article" date="2014" name="Nat. Commun.">
        <title>The rainbow trout genome provides novel insights into evolution after whole-genome duplication in vertebrates.</title>
        <authorList>
            <person name="Berthelot C."/>
            <person name="Brunet F."/>
            <person name="Chalopin D."/>
            <person name="Juanchich A."/>
            <person name="Bernard M."/>
            <person name="Noel B."/>
            <person name="Bento P."/>
            <person name="Da Silva C."/>
            <person name="Labadie K."/>
            <person name="Alberti A."/>
            <person name="Aury J.M."/>
            <person name="Louis A."/>
            <person name="Dehais P."/>
            <person name="Bardou P."/>
            <person name="Montfort J."/>
            <person name="Klopp C."/>
            <person name="Cabau C."/>
            <person name="Gaspin C."/>
            <person name="Thorgaard G.H."/>
            <person name="Boussaha M."/>
            <person name="Quillet E."/>
            <person name="Guyomard R."/>
            <person name="Galiana D."/>
            <person name="Bobe J."/>
            <person name="Volff J.N."/>
            <person name="Genet C."/>
            <person name="Wincker P."/>
            <person name="Jaillon O."/>
            <person name="Roest Crollius H."/>
            <person name="Guiguen Y."/>
        </authorList>
    </citation>
    <scope>NUCLEOTIDE SEQUENCE [LARGE SCALE GENOMIC DNA]</scope>
</reference>
<accession>A0A060WTK2</accession>
<dbReference type="Gene3D" id="3.10.20.230">
    <property type="entry name" value="Doublecortin domain"/>
    <property type="match status" value="2"/>
</dbReference>
<feature type="region of interest" description="Disordered" evidence="2">
    <location>
        <begin position="254"/>
        <end position="274"/>
    </location>
</feature>
<dbReference type="AlphaFoldDB" id="A0A060WTK2"/>
<feature type="domain" description="Doublecortin" evidence="3">
    <location>
        <begin position="136"/>
        <end position="218"/>
    </location>
</feature>
<dbReference type="GO" id="GO:0005815">
    <property type="term" value="C:microtubule organizing center"/>
    <property type="evidence" value="ECO:0007669"/>
    <property type="project" value="TreeGrafter"/>
</dbReference>
<dbReference type="PANTHER" id="PTHR23004:SF9">
    <property type="entry name" value="DOUBLECORTIN DOMAIN-CONTAINING PROTEIN 2C"/>
    <property type="match status" value="1"/>
</dbReference>
<dbReference type="CDD" id="cd17071">
    <property type="entry name" value="DCX1_DCDC2_like"/>
    <property type="match status" value="1"/>
</dbReference>
<organism evidence="4 5">
    <name type="scientific">Oncorhynchus mykiss</name>
    <name type="common">Rainbow trout</name>
    <name type="synonym">Salmo gairdneri</name>
    <dbReference type="NCBI Taxonomy" id="8022"/>
    <lineage>
        <taxon>Eukaryota</taxon>
        <taxon>Metazoa</taxon>
        <taxon>Chordata</taxon>
        <taxon>Craniata</taxon>
        <taxon>Vertebrata</taxon>
        <taxon>Euteleostomi</taxon>
        <taxon>Actinopterygii</taxon>
        <taxon>Neopterygii</taxon>
        <taxon>Teleostei</taxon>
        <taxon>Protacanthopterygii</taxon>
        <taxon>Salmoniformes</taxon>
        <taxon>Salmonidae</taxon>
        <taxon>Salmoninae</taxon>
        <taxon>Oncorhynchus</taxon>
    </lineage>
</organism>
<dbReference type="SMART" id="SM00537">
    <property type="entry name" value="DCX"/>
    <property type="match status" value="2"/>
</dbReference>
<dbReference type="GO" id="GO:0005874">
    <property type="term" value="C:microtubule"/>
    <property type="evidence" value="ECO:0007669"/>
    <property type="project" value="TreeGrafter"/>
</dbReference>
<dbReference type="EMBL" id="FR904604">
    <property type="protein sequence ID" value="CDQ67930.1"/>
    <property type="molecule type" value="Genomic_DNA"/>
</dbReference>
<dbReference type="InterPro" id="IPR036572">
    <property type="entry name" value="Doublecortin_dom_sf"/>
</dbReference>
<dbReference type="PANTHER" id="PTHR23004">
    <property type="entry name" value="DOUBLECORTIN DOMAIN CONTAINING 2"/>
    <property type="match status" value="1"/>
</dbReference>
<feature type="compositionally biased region" description="Polar residues" evidence="2">
    <location>
        <begin position="414"/>
        <end position="426"/>
    </location>
</feature>
<sequence length="484" mass="54253">MSGTSGRAVLPQPPTKTIVVYRNGDAFFPGRKFVINQRQMSTFDSFLSSVTRGVEAPFGAVRNVYTPREGHKIHDLVNLQHGERYVAAGGERFKKLDYYHITTKKPQKKKSEQIRPVVHSRIVVSARWRKIINESCTINVFTNGDVLVPPARILIPKYTLTNWESVLAMVTERVHLRTGAVYRLCTLDGTTLLGPEELENNQYYVAVGAEKFRFSPYFQWVPSRGIIRDNSHHAVNNDSLPVPVPTRKGKHAKFAHTGSGDDLEHTARGHPKNATESYFYAKPEKERETAKQQRQVSRLPLLYTTGEGSVFRAKDKRSETVGAAEVQEDGRVMVDLPIDQVEAKVVPEEEQYVRRNSRPAGETQSPYKAFLQGSDASRKASAPSSGRGESGRGTGLTSSRDGGLKSPLEPEPQVHTQHTLSLSPASRMNRVMPTRLGKCSVGPSYYITCVRSLSLAYSSYYVGHKQKLERCVFRCFCMDVWFSV</sequence>
<dbReference type="Proteomes" id="UP000193380">
    <property type="component" value="Unassembled WGS sequence"/>
</dbReference>